<organism evidence="2 3">
    <name type="scientific">Allisonella histaminiformans</name>
    <dbReference type="NCBI Taxonomy" id="209880"/>
    <lineage>
        <taxon>Bacteria</taxon>
        <taxon>Bacillati</taxon>
        <taxon>Bacillota</taxon>
        <taxon>Negativicutes</taxon>
        <taxon>Veillonellales</taxon>
        <taxon>Veillonellaceae</taxon>
        <taxon>Allisonella</taxon>
    </lineage>
</organism>
<dbReference type="InterPro" id="IPR036117">
    <property type="entry name" value="DhaL_dom_sf"/>
</dbReference>
<sequence length="534" mass="58324">MYTVIDGKLFKNMLVGAYQLMSQKYDIINQLNVFPVPDGDTGNNMLNTLRSMYSMIGTMDENEPVGIIAEKAASGAIMGARGNSGVILSQIIHGLAKGLHGKKTATCRQMSKAFQYGILYAYRAITTPVEGTILSVARGIAKGTREVIRVEPDFGKVLEAAIVAGEEALARTPKQLKILADANVVDAGGQGLVFFLIGCLNGLTGKVADVDVKPMQPVIKRLEAKGEDFSIDYPYCTEFIISPCKIGAREVRKQLMSWGESMIVAEGDNLVKVHIHARKPGRVLDLAGSWGILHDIKCDNMIDQFHKNKARQEKIAKKPLGILAVVSGKGWGNIYTKLGCDVVSGGQSMNPSVQELSDAMENGHYEKYIILPNNKNIILAAKQLKKWVGDKVTIVESKDPMQGLAAAMAFSKDASPEDNAKTMTESLGEITTGMVTTAVRDSKIGDTIIHKDDFMAMAPDHKVITSKDLKTAFFNLLEQLVTDDTEIISVYYGADLDEETCKAFVKEAESKYEDAEFEVYEGDQPLYPLFVSAE</sequence>
<dbReference type="InterPro" id="IPR050270">
    <property type="entry name" value="DegV_domain_contain"/>
</dbReference>
<dbReference type="Pfam" id="PF21645">
    <property type="entry name" value="FakA-like_M"/>
    <property type="match status" value="1"/>
</dbReference>
<reference evidence="2 3" key="1">
    <citation type="submission" date="2016-10" db="EMBL/GenBank/DDBJ databases">
        <authorList>
            <person name="de Groot N.N."/>
        </authorList>
    </citation>
    <scope>NUCLEOTIDE SEQUENCE [LARGE SCALE GENOMIC DNA]</scope>
    <source>
        <strain evidence="2 3">DSM 15230</strain>
    </source>
</reference>
<dbReference type="STRING" id="209880.SAMN02910343_00486"/>
<dbReference type="OrthoDB" id="9760324at2"/>
<dbReference type="RefSeq" id="WP_091363468.1">
    <property type="nucleotide sequence ID" value="NZ_FMXA01000005.1"/>
</dbReference>
<dbReference type="NCBIfam" id="TIGR03599">
    <property type="entry name" value="YloV"/>
    <property type="match status" value="1"/>
</dbReference>
<dbReference type="PANTHER" id="PTHR33434">
    <property type="entry name" value="DEGV DOMAIN-CONTAINING PROTEIN DR_1986-RELATED"/>
    <property type="match status" value="1"/>
</dbReference>
<dbReference type="EMBL" id="FMXA01000005">
    <property type="protein sequence ID" value="SDA42387.1"/>
    <property type="molecule type" value="Genomic_DNA"/>
</dbReference>
<dbReference type="InterPro" id="IPR048394">
    <property type="entry name" value="FakA-like_M"/>
</dbReference>
<dbReference type="SMART" id="SM01121">
    <property type="entry name" value="Dak1_2"/>
    <property type="match status" value="1"/>
</dbReference>
<dbReference type="Pfam" id="PF02734">
    <property type="entry name" value="Dak2"/>
    <property type="match status" value="1"/>
</dbReference>
<dbReference type="PANTHER" id="PTHR33434:SF4">
    <property type="entry name" value="PHOSPHATASE PROTEIN"/>
    <property type="match status" value="1"/>
</dbReference>
<evidence type="ECO:0000259" key="1">
    <source>
        <dbReference type="PROSITE" id="PS51480"/>
    </source>
</evidence>
<feature type="domain" description="DhaL" evidence="1">
    <location>
        <begin position="8"/>
        <end position="201"/>
    </location>
</feature>
<name>A0A1G5VAX4_9FIRM</name>
<dbReference type="AlphaFoldDB" id="A0A1G5VAX4"/>
<dbReference type="Proteomes" id="UP000199689">
    <property type="component" value="Unassembled WGS sequence"/>
</dbReference>
<dbReference type="InterPro" id="IPR019986">
    <property type="entry name" value="YloV-like"/>
</dbReference>
<dbReference type="InterPro" id="IPR004007">
    <property type="entry name" value="DhaL_dom"/>
</dbReference>
<dbReference type="GO" id="GO:0004371">
    <property type="term" value="F:glycerone kinase activity"/>
    <property type="evidence" value="ECO:0007669"/>
    <property type="project" value="InterPro"/>
</dbReference>
<gene>
    <name evidence="2" type="ORF">SAMN02910343_00486</name>
</gene>
<dbReference type="InterPro" id="IPR033470">
    <property type="entry name" value="FakA-like_C"/>
</dbReference>
<keyword evidence="3" id="KW-1185">Reference proteome</keyword>
<dbReference type="SMART" id="SM01120">
    <property type="entry name" value="Dak2"/>
    <property type="match status" value="1"/>
</dbReference>
<evidence type="ECO:0000313" key="3">
    <source>
        <dbReference type="Proteomes" id="UP000199689"/>
    </source>
</evidence>
<accession>A0A1G5VAX4</accession>
<protein>
    <recommendedName>
        <fullName evidence="1">DhaL domain-containing protein</fullName>
    </recommendedName>
</protein>
<proteinExistence type="predicted"/>
<dbReference type="PROSITE" id="PS51480">
    <property type="entry name" value="DHAL"/>
    <property type="match status" value="1"/>
</dbReference>
<dbReference type="GO" id="GO:0006071">
    <property type="term" value="P:glycerol metabolic process"/>
    <property type="evidence" value="ECO:0007669"/>
    <property type="project" value="InterPro"/>
</dbReference>
<dbReference type="GeneID" id="87755530"/>
<dbReference type="Pfam" id="PF13684">
    <property type="entry name" value="FakA-like_C"/>
    <property type="match status" value="1"/>
</dbReference>
<dbReference type="SUPFAM" id="SSF101473">
    <property type="entry name" value="DhaL-like"/>
    <property type="match status" value="1"/>
</dbReference>
<evidence type="ECO:0000313" key="2">
    <source>
        <dbReference type="EMBL" id="SDA42387.1"/>
    </source>
</evidence>
<dbReference type="Gene3D" id="1.25.40.340">
    <property type="match status" value="1"/>
</dbReference>